<sequence>MDANDNSDTCKVGAVDQNGFLGENHSLGLGDEIRGEGMVGIVPDATAKTIDESNGNRMVGLSSQDVDRLASVHVESNGSPGLEKAITKESTEPKAHKNQVKGKNEKPSNIKNAARPLIKKIDKTSETKGTSNGTLTANTRPKQPVTKDKSDRSATSDPGKGTKLASATSDPQKDKLPKSETTSSSGNSVPSEGNVEKSTLKPLRKGSATEIDGDSESVGSANSNKLGKLPAYDFSFRCLERAEKRKEFYTKLEERIHAQEIEKNNQQAKSKESQEAELKMLRKSLNFKATPMPNFYQEPAPPKVELKKLPTTRPKSPKLGRKKNSSLVEGDGDRSNRPARLSLDEKIVSQHKPQRKSLPRLPSEKTRLSKNGAAPIARIKEEVSLPNSESVPIARPDDEEVQVQIPDSGFVPIARVEEEDPRSDLVEAQYGTEDGSFEGRVTLEV</sequence>
<feature type="domain" description="TPX2 C-terminal" evidence="7">
    <location>
        <begin position="234"/>
        <end position="305"/>
    </location>
</feature>
<comment type="caution">
    <text evidence="8">The sequence shown here is derived from an EMBL/GenBank/DDBJ whole genome shotgun (WGS) entry which is preliminary data.</text>
</comment>
<accession>A0AAW1JA21</accession>
<comment type="similarity">
    <text evidence="2">Belongs to the TPX2 family.</text>
</comment>
<dbReference type="Pfam" id="PF06886">
    <property type="entry name" value="TPX2"/>
    <property type="match status" value="1"/>
</dbReference>
<reference evidence="8" key="1">
    <citation type="submission" date="2024-03" db="EMBL/GenBank/DDBJ databases">
        <title>WGS assembly of Saponaria officinalis var. Norfolk2.</title>
        <authorList>
            <person name="Jenkins J."/>
            <person name="Shu S."/>
            <person name="Grimwood J."/>
            <person name="Barry K."/>
            <person name="Goodstein D."/>
            <person name="Schmutz J."/>
            <person name="Leebens-Mack J."/>
            <person name="Osbourn A."/>
        </authorList>
    </citation>
    <scope>NUCLEOTIDE SEQUENCE [LARGE SCALE GENOMIC DNA]</scope>
    <source>
        <strain evidence="8">JIC</strain>
    </source>
</reference>
<feature type="compositionally biased region" description="Basic and acidic residues" evidence="6">
    <location>
        <begin position="85"/>
        <end position="95"/>
    </location>
</feature>
<proteinExistence type="inferred from homology"/>
<organism evidence="8 9">
    <name type="scientific">Saponaria officinalis</name>
    <name type="common">Common soapwort</name>
    <name type="synonym">Lychnis saponaria</name>
    <dbReference type="NCBI Taxonomy" id="3572"/>
    <lineage>
        <taxon>Eukaryota</taxon>
        <taxon>Viridiplantae</taxon>
        <taxon>Streptophyta</taxon>
        <taxon>Embryophyta</taxon>
        <taxon>Tracheophyta</taxon>
        <taxon>Spermatophyta</taxon>
        <taxon>Magnoliopsida</taxon>
        <taxon>eudicotyledons</taxon>
        <taxon>Gunneridae</taxon>
        <taxon>Pentapetalae</taxon>
        <taxon>Caryophyllales</taxon>
        <taxon>Caryophyllaceae</taxon>
        <taxon>Caryophylleae</taxon>
        <taxon>Saponaria</taxon>
    </lineage>
</organism>
<keyword evidence="3" id="KW-0963">Cytoplasm</keyword>
<dbReference type="InterPro" id="IPR044806">
    <property type="entry name" value="WVD2/WDL1-4"/>
</dbReference>
<evidence type="ECO:0000259" key="7">
    <source>
        <dbReference type="Pfam" id="PF06886"/>
    </source>
</evidence>
<feature type="compositionally biased region" description="Basic and acidic residues" evidence="6">
    <location>
        <begin position="145"/>
        <end position="154"/>
    </location>
</feature>
<keyword evidence="4" id="KW-0493">Microtubule</keyword>
<dbReference type="GO" id="GO:0005874">
    <property type="term" value="C:microtubule"/>
    <property type="evidence" value="ECO:0007669"/>
    <property type="project" value="UniProtKB-KW"/>
</dbReference>
<dbReference type="GO" id="GO:0000226">
    <property type="term" value="P:microtubule cytoskeleton organization"/>
    <property type="evidence" value="ECO:0007669"/>
    <property type="project" value="InterPro"/>
</dbReference>
<dbReference type="AlphaFoldDB" id="A0AAW1JA21"/>
<keyword evidence="9" id="KW-1185">Reference proteome</keyword>
<dbReference type="PANTHER" id="PTHR46372:SF2">
    <property type="entry name" value="PROTEIN WVD2-LIKE 3"/>
    <property type="match status" value="1"/>
</dbReference>
<feature type="region of interest" description="Disordered" evidence="6">
    <location>
        <begin position="290"/>
        <end position="366"/>
    </location>
</feature>
<evidence type="ECO:0000256" key="2">
    <source>
        <dbReference type="ARBA" id="ARBA00005885"/>
    </source>
</evidence>
<evidence type="ECO:0000256" key="6">
    <source>
        <dbReference type="SAM" id="MobiDB-lite"/>
    </source>
</evidence>
<feature type="compositionally biased region" description="Basic residues" evidence="6">
    <location>
        <begin position="315"/>
        <end position="324"/>
    </location>
</feature>
<name>A0AAW1JA21_SAPOF</name>
<dbReference type="GO" id="GO:0008017">
    <property type="term" value="F:microtubule binding"/>
    <property type="evidence" value="ECO:0007669"/>
    <property type="project" value="InterPro"/>
</dbReference>
<dbReference type="InterPro" id="IPR027329">
    <property type="entry name" value="TPX2_C"/>
</dbReference>
<evidence type="ECO:0000256" key="3">
    <source>
        <dbReference type="ARBA" id="ARBA00022490"/>
    </source>
</evidence>
<dbReference type="EMBL" id="JBDFQZ010000008">
    <property type="protein sequence ID" value="KAK9699952.1"/>
    <property type="molecule type" value="Genomic_DNA"/>
</dbReference>
<protein>
    <recommendedName>
        <fullName evidence="7">TPX2 C-terminal domain-containing protein</fullName>
    </recommendedName>
</protein>
<gene>
    <name evidence="8" type="ORF">RND81_08G206300</name>
</gene>
<evidence type="ECO:0000313" key="9">
    <source>
        <dbReference type="Proteomes" id="UP001443914"/>
    </source>
</evidence>
<dbReference type="Proteomes" id="UP001443914">
    <property type="component" value="Unassembled WGS sequence"/>
</dbReference>
<evidence type="ECO:0000256" key="4">
    <source>
        <dbReference type="ARBA" id="ARBA00022701"/>
    </source>
</evidence>
<comment type="subcellular location">
    <subcellularLocation>
        <location evidence="1">Cytoplasm</location>
        <location evidence="1">Cytoskeleton</location>
    </subcellularLocation>
</comment>
<evidence type="ECO:0000256" key="1">
    <source>
        <dbReference type="ARBA" id="ARBA00004245"/>
    </source>
</evidence>
<feature type="compositionally biased region" description="Polar residues" evidence="6">
    <location>
        <begin position="179"/>
        <end position="191"/>
    </location>
</feature>
<feature type="compositionally biased region" description="Polar residues" evidence="6">
    <location>
        <begin position="127"/>
        <end position="141"/>
    </location>
</feature>
<feature type="compositionally biased region" description="Basic and acidic residues" evidence="6">
    <location>
        <begin position="331"/>
        <end position="348"/>
    </location>
</feature>
<feature type="region of interest" description="Disordered" evidence="6">
    <location>
        <begin position="71"/>
        <end position="228"/>
    </location>
</feature>
<keyword evidence="5" id="KW-0206">Cytoskeleton</keyword>
<evidence type="ECO:0000256" key="5">
    <source>
        <dbReference type="ARBA" id="ARBA00023212"/>
    </source>
</evidence>
<dbReference type="PANTHER" id="PTHR46372">
    <property type="entry name" value="PROTEIN WVD2-LIKE 3"/>
    <property type="match status" value="1"/>
</dbReference>
<evidence type="ECO:0000313" key="8">
    <source>
        <dbReference type="EMBL" id="KAK9699952.1"/>
    </source>
</evidence>